<dbReference type="OrthoDB" id="7609031at2759"/>
<accession>A0A6V7GTU9</accession>
<evidence type="ECO:0000313" key="2">
    <source>
        <dbReference type="Proteomes" id="UP000752696"/>
    </source>
</evidence>
<sequence>MNLLNVQNEFRNKGRFQFAAVVLRETDGNYMNSFSSINKELRKGKKKRGTLFRRVAKIAIPDLNSIRIPSGVLEADLLHKPRTMDAHVHRCMESKKGRGTNPTSCKIKSQFVLPKVGCDLRVGSNKNTDPCGVCGGNGSSCQSRYSWSLESISACSKSCGG</sequence>
<keyword evidence="2" id="KW-1185">Reference proteome</keyword>
<gene>
    <name evidence="1" type="ORF">MHI_LOCUS42322</name>
</gene>
<evidence type="ECO:0008006" key="3">
    <source>
        <dbReference type="Google" id="ProtNLM"/>
    </source>
</evidence>
<comment type="caution">
    <text evidence="1">The sequence shown here is derived from an EMBL/GenBank/DDBJ whole genome shotgun (WGS) entry which is preliminary data.</text>
</comment>
<protein>
    <recommendedName>
        <fullName evidence="3">ADAMTS cysteine-rich domain-containing protein</fullName>
    </recommendedName>
</protein>
<reference evidence="1" key="1">
    <citation type="submission" date="2020-07" db="EMBL/GenBank/DDBJ databases">
        <authorList>
            <person name="Nazaruddin N."/>
        </authorList>
    </citation>
    <scope>NUCLEOTIDE SEQUENCE</scope>
</reference>
<dbReference type="EMBL" id="CAJDYZ010000515">
    <property type="protein sequence ID" value="CAD1468425.1"/>
    <property type="molecule type" value="Genomic_DNA"/>
</dbReference>
<dbReference type="Proteomes" id="UP000752696">
    <property type="component" value="Unassembled WGS sequence"/>
</dbReference>
<proteinExistence type="predicted"/>
<feature type="non-terminal residue" evidence="1">
    <location>
        <position position="1"/>
    </location>
</feature>
<organism evidence="1 2">
    <name type="scientific">Heterotrigona itama</name>
    <dbReference type="NCBI Taxonomy" id="395501"/>
    <lineage>
        <taxon>Eukaryota</taxon>
        <taxon>Metazoa</taxon>
        <taxon>Ecdysozoa</taxon>
        <taxon>Arthropoda</taxon>
        <taxon>Hexapoda</taxon>
        <taxon>Insecta</taxon>
        <taxon>Pterygota</taxon>
        <taxon>Neoptera</taxon>
        <taxon>Endopterygota</taxon>
        <taxon>Hymenoptera</taxon>
        <taxon>Apocrita</taxon>
        <taxon>Aculeata</taxon>
        <taxon>Apoidea</taxon>
        <taxon>Anthophila</taxon>
        <taxon>Apidae</taxon>
        <taxon>Heterotrigona</taxon>
    </lineage>
</organism>
<dbReference type="AlphaFoldDB" id="A0A6V7GTU9"/>
<evidence type="ECO:0000313" key="1">
    <source>
        <dbReference type="EMBL" id="CAD1468425.1"/>
    </source>
</evidence>
<name>A0A6V7GTU9_9HYME</name>